<name>A0A3M7SHJ8_BRAPC</name>
<reference evidence="1 2" key="1">
    <citation type="journal article" date="2018" name="Sci. Rep.">
        <title>Genomic signatures of local adaptation to the degree of environmental predictability in rotifers.</title>
        <authorList>
            <person name="Franch-Gras L."/>
            <person name="Hahn C."/>
            <person name="Garcia-Roger E.M."/>
            <person name="Carmona M.J."/>
            <person name="Serra M."/>
            <person name="Gomez A."/>
        </authorList>
    </citation>
    <scope>NUCLEOTIDE SEQUENCE [LARGE SCALE GENOMIC DNA]</scope>
    <source>
        <strain evidence="1">HYR1</strain>
    </source>
</reference>
<evidence type="ECO:0000313" key="2">
    <source>
        <dbReference type="Proteomes" id="UP000276133"/>
    </source>
</evidence>
<accession>A0A3M7SHJ8</accession>
<sequence length="103" mass="11931">MVPDIQISMTYCVNFDTRFVIKKLNGKKSILPMSSQKFLLLFKIFFITLGQVTHSSQLKIDLKPKYLNQDTPKSYFLSEINFCDYQLKFDSLLNILVPGNTLT</sequence>
<evidence type="ECO:0000313" key="1">
    <source>
        <dbReference type="EMBL" id="RNA35165.1"/>
    </source>
</evidence>
<dbReference type="AlphaFoldDB" id="A0A3M7SHJ8"/>
<protein>
    <submittedName>
        <fullName evidence="1">Uncharacterized protein</fullName>
    </submittedName>
</protein>
<organism evidence="1 2">
    <name type="scientific">Brachionus plicatilis</name>
    <name type="common">Marine rotifer</name>
    <name type="synonym">Brachionus muelleri</name>
    <dbReference type="NCBI Taxonomy" id="10195"/>
    <lineage>
        <taxon>Eukaryota</taxon>
        <taxon>Metazoa</taxon>
        <taxon>Spiralia</taxon>
        <taxon>Gnathifera</taxon>
        <taxon>Rotifera</taxon>
        <taxon>Eurotatoria</taxon>
        <taxon>Monogononta</taxon>
        <taxon>Pseudotrocha</taxon>
        <taxon>Ploima</taxon>
        <taxon>Brachionidae</taxon>
        <taxon>Brachionus</taxon>
    </lineage>
</organism>
<dbReference type="Proteomes" id="UP000276133">
    <property type="component" value="Unassembled WGS sequence"/>
</dbReference>
<gene>
    <name evidence="1" type="ORF">BpHYR1_018173</name>
</gene>
<proteinExistence type="predicted"/>
<dbReference type="EMBL" id="REGN01001368">
    <property type="protein sequence ID" value="RNA35165.1"/>
    <property type="molecule type" value="Genomic_DNA"/>
</dbReference>
<keyword evidence="2" id="KW-1185">Reference proteome</keyword>
<comment type="caution">
    <text evidence="1">The sequence shown here is derived from an EMBL/GenBank/DDBJ whole genome shotgun (WGS) entry which is preliminary data.</text>
</comment>